<dbReference type="Pfam" id="PF13186">
    <property type="entry name" value="SPASM"/>
    <property type="match status" value="1"/>
</dbReference>
<evidence type="ECO:0000256" key="1">
    <source>
        <dbReference type="ARBA" id="ARBA00001966"/>
    </source>
</evidence>
<gene>
    <name evidence="9" type="ORF">PF021_05500</name>
</gene>
<dbReference type="SFLD" id="SFLDG01387">
    <property type="entry name" value="BtrN-like_SPASM_domain_contain"/>
    <property type="match status" value="1"/>
</dbReference>
<dbReference type="InterPro" id="IPR007197">
    <property type="entry name" value="rSAM"/>
</dbReference>
<dbReference type="SUPFAM" id="SSF102114">
    <property type="entry name" value="Radical SAM enzymes"/>
    <property type="match status" value="1"/>
</dbReference>
<keyword evidence="3" id="KW-0949">S-adenosyl-L-methionine</keyword>
<evidence type="ECO:0000256" key="7">
    <source>
        <dbReference type="ARBA" id="ARBA00023014"/>
    </source>
</evidence>
<evidence type="ECO:0000313" key="10">
    <source>
        <dbReference type="Proteomes" id="UP001210261"/>
    </source>
</evidence>
<organism evidence="9 10">
    <name type="scientific">Helicobacter ibis</name>
    <dbReference type="NCBI Taxonomy" id="2962633"/>
    <lineage>
        <taxon>Bacteria</taxon>
        <taxon>Pseudomonadati</taxon>
        <taxon>Campylobacterota</taxon>
        <taxon>Epsilonproteobacteria</taxon>
        <taxon>Campylobacterales</taxon>
        <taxon>Helicobacteraceae</taxon>
        <taxon>Helicobacter</taxon>
    </lineage>
</organism>
<comment type="cofactor">
    <cofactor evidence="1">
        <name>[4Fe-4S] cluster</name>
        <dbReference type="ChEBI" id="CHEBI:49883"/>
    </cofactor>
</comment>
<keyword evidence="4" id="KW-0479">Metal-binding</keyword>
<dbReference type="InterPro" id="IPR013785">
    <property type="entry name" value="Aldolase_TIM"/>
</dbReference>
<evidence type="ECO:0000313" key="9">
    <source>
        <dbReference type="EMBL" id="MDA3969129.1"/>
    </source>
</evidence>
<dbReference type="InterPro" id="IPR050377">
    <property type="entry name" value="Radical_SAM_PqqE_MftC-like"/>
</dbReference>
<dbReference type="Pfam" id="PF04055">
    <property type="entry name" value="Radical_SAM"/>
    <property type="match status" value="1"/>
</dbReference>
<dbReference type="CDD" id="cd21109">
    <property type="entry name" value="SPASM"/>
    <property type="match status" value="1"/>
</dbReference>
<dbReference type="InterPro" id="IPR000385">
    <property type="entry name" value="MoaA_NifB_PqqE_Fe-S-bd_CS"/>
</dbReference>
<dbReference type="SFLD" id="SFLDS00029">
    <property type="entry name" value="Radical_SAM"/>
    <property type="match status" value="1"/>
</dbReference>
<feature type="domain" description="Radical SAM core" evidence="8">
    <location>
        <begin position="144"/>
        <end position="372"/>
    </location>
</feature>
<keyword evidence="6" id="KW-0408">Iron</keyword>
<keyword evidence="5" id="KW-0560">Oxidoreductase</keyword>
<evidence type="ECO:0000256" key="6">
    <source>
        <dbReference type="ARBA" id="ARBA00023004"/>
    </source>
</evidence>
<dbReference type="InterPro" id="IPR058240">
    <property type="entry name" value="rSAM_sf"/>
</dbReference>
<name>A0ABT4VEJ4_9HELI</name>
<dbReference type="SFLD" id="SFLDG01067">
    <property type="entry name" value="SPASM/twitch_domain_containing"/>
    <property type="match status" value="1"/>
</dbReference>
<keyword evidence="7" id="KW-0411">Iron-sulfur</keyword>
<reference evidence="9 10" key="1">
    <citation type="submission" date="2023-01" db="EMBL/GenBank/DDBJ databases">
        <title>Description of Helicobacter ibis sp. nov. isolated from faecal droppings of black-faced ibis (Theristicus melanopis).</title>
        <authorList>
            <person name="Lopez-Cantillo M."/>
            <person name="Vidal-Veuthey B."/>
            <person name="Mella A."/>
            <person name="De La Haba R."/>
            <person name="Collado L."/>
        </authorList>
    </citation>
    <scope>NUCLEOTIDE SEQUENCE [LARGE SCALE GENOMIC DNA]</scope>
    <source>
        <strain evidence="9 10">A82</strain>
    </source>
</reference>
<dbReference type="PROSITE" id="PS51918">
    <property type="entry name" value="RADICAL_SAM"/>
    <property type="match status" value="1"/>
</dbReference>
<dbReference type="Proteomes" id="UP001210261">
    <property type="component" value="Unassembled WGS sequence"/>
</dbReference>
<evidence type="ECO:0000256" key="5">
    <source>
        <dbReference type="ARBA" id="ARBA00023002"/>
    </source>
</evidence>
<keyword evidence="2" id="KW-0004">4Fe-4S</keyword>
<accession>A0ABT4VEJ4</accession>
<dbReference type="InterPro" id="IPR023885">
    <property type="entry name" value="4Fe4S-binding_SPASM_dom"/>
</dbReference>
<dbReference type="RefSeq" id="WP_271021425.1">
    <property type="nucleotide sequence ID" value="NZ_JAQHXR010000002.1"/>
</dbReference>
<keyword evidence="10" id="KW-1185">Reference proteome</keyword>
<proteinExistence type="predicted"/>
<comment type="caution">
    <text evidence="9">The sequence shown here is derived from an EMBL/GenBank/DDBJ whole genome shotgun (WGS) entry which is preliminary data.</text>
</comment>
<dbReference type="PROSITE" id="PS01305">
    <property type="entry name" value="MOAA_NIFB_PQQE"/>
    <property type="match status" value="1"/>
</dbReference>
<dbReference type="PANTHER" id="PTHR11228:SF7">
    <property type="entry name" value="PQQA PEPTIDE CYCLASE"/>
    <property type="match status" value="1"/>
</dbReference>
<protein>
    <submittedName>
        <fullName evidence="9">Radical SAM protein</fullName>
    </submittedName>
</protein>
<evidence type="ECO:0000256" key="2">
    <source>
        <dbReference type="ARBA" id="ARBA00022485"/>
    </source>
</evidence>
<sequence>MSKFSAGGGQLIAFNYPLLEVEEQKVCEKFFNDCLKSEDNLYYYPKPNEYVEVDDFAFFCLKKDLTLDNYYIESLYRNNLLDVSLRNKIHPLLRKTLGIDSKVYKKVIFKESRKLFNLSYSFKPYDINKDVLTRDLTKNLRYFYKAPETIGIQLNNTCNLSCIMCHYHSPVYKPTQSTEFFKIPMKLDSQVVKDAILYASKNGCVVDFTGPGEVLLDDRIYDFIKFARDSGVKRVGFTSNATLLTKDRSKKLIDSGISYIRFSIDGANEKTYKEIRGASLKKVEENVREFIRYAQVSRSNVEINLNCVLVESKGVKNEMGLFMEKWKEYLPYINYVNFSNEMFLDEKGFHKEKMPENRYVCHWPFFNGMYIAPNGKVSICCAMQATYGRSEVSVGDVYKDTLEEIWNGKTLNALRKECLTQKYEKFKICQSCIEWANNRMEDDGSGRNNGIVHRK</sequence>
<evidence type="ECO:0000256" key="3">
    <source>
        <dbReference type="ARBA" id="ARBA00022691"/>
    </source>
</evidence>
<evidence type="ECO:0000256" key="4">
    <source>
        <dbReference type="ARBA" id="ARBA00022723"/>
    </source>
</evidence>
<dbReference type="PANTHER" id="PTHR11228">
    <property type="entry name" value="RADICAL SAM DOMAIN PROTEIN"/>
    <property type="match status" value="1"/>
</dbReference>
<dbReference type="InterPro" id="IPR034391">
    <property type="entry name" value="AdoMet-like_SPASM_containing"/>
</dbReference>
<evidence type="ECO:0000259" key="8">
    <source>
        <dbReference type="PROSITE" id="PS51918"/>
    </source>
</evidence>
<dbReference type="CDD" id="cd01335">
    <property type="entry name" value="Radical_SAM"/>
    <property type="match status" value="1"/>
</dbReference>
<dbReference type="Gene3D" id="3.20.20.70">
    <property type="entry name" value="Aldolase class I"/>
    <property type="match status" value="1"/>
</dbReference>
<dbReference type="EMBL" id="JAQHXR010000002">
    <property type="protein sequence ID" value="MDA3969129.1"/>
    <property type="molecule type" value="Genomic_DNA"/>
</dbReference>